<evidence type="ECO:0000256" key="10">
    <source>
        <dbReference type="ARBA" id="ARBA00023136"/>
    </source>
</evidence>
<dbReference type="InterPro" id="IPR005467">
    <property type="entry name" value="His_kinase_dom"/>
</dbReference>
<dbReference type="InterPro" id="IPR004358">
    <property type="entry name" value="Sig_transdc_His_kin-like_C"/>
</dbReference>
<dbReference type="FunFam" id="1.10.287.130:FF:000001">
    <property type="entry name" value="Two-component sensor histidine kinase"/>
    <property type="match status" value="1"/>
</dbReference>
<keyword evidence="6 11" id="KW-0812">Transmembrane</keyword>
<name>A0A1S1PXS2_9ACTN</name>
<evidence type="ECO:0000256" key="9">
    <source>
        <dbReference type="ARBA" id="ARBA00023012"/>
    </source>
</evidence>
<dbReference type="InterPro" id="IPR050428">
    <property type="entry name" value="TCS_sensor_his_kinase"/>
</dbReference>
<dbReference type="SUPFAM" id="SSF47384">
    <property type="entry name" value="Homodimeric domain of signal transducing histidine kinase"/>
    <property type="match status" value="1"/>
</dbReference>
<accession>A0A1S1PXS2</accession>
<keyword evidence="15" id="KW-1185">Reference proteome</keyword>
<dbReference type="OrthoDB" id="9786919at2"/>
<dbReference type="InterPro" id="IPR036890">
    <property type="entry name" value="HATPase_C_sf"/>
</dbReference>
<evidence type="ECO:0000256" key="5">
    <source>
        <dbReference type="ARBA" id="ARBA00022679"/>
    </source>
</evidence>
<dbReference type="Gene3D" id="6.10.340.10">
    <property type="match status" value="1"/>
</dbReference>
<dbReference type="Gene3D" id="3.30.565.10">
    <property type="entry name" value="Histidine kinase-like ATPase, C-terminal domain"/>
    <property type="match status" value="1"/>
</dbReference>
<evidence type="ECO:0000256" key="11">
    <source>
        <dbReference type="SAM" id="Phobius"/>
    </source>
</evidence>
<keyword evidence="9" id="KW-0902">Two-component regulatory system</keyword>
<protein>
    <recommendedName>
        <fullName evidence="3">histidine kinase</fullName>
        <ecNumber evidence="3">2.7.13.3</ecNumber>
    </recommendedName>
</protein>
<dbReference type="InterPro" id="IPR003594">
    <property type="entry name" value="HATPase_dom"/>
</dbReference>
<proteinExistence type="predicted"/>
<feature type="domain" description="Histidine kinase" evidence="12">
    <location>
        <begin position="260"/>
        <end position="484"/>
    </location>
</feature>
<evidence type="ECO:0000313" key="15">
    <source>
        <dbReference type="Proteomes" id="UP000179769"/>
    </source>
</evidence>
<dbReference type="Proteomes" id="UP000179769">
    <property type="component" value="Unassembled WGS sequence"/>
</dbReference>
<dbReference type="InterPro" id="IPR003660">
    <property type="entry name" value="HAMP_dom"/>
</dbReference>
<keyword evidence="5" id="KW-0808">Transferase</keyword>
<keyword evidence="7 14" id="KW-0418">Kinase</keyword>
<feature type="transmembrane region" description="Helical" evidence="11">
    <location>
        <begin position="168"/>
        <end position="191"/>
    </location>
</feature>
<dbReference type="GO" id="GO:0000155">
    <property type="term" value="F:phosphorelay sensor kinase activity"/>
    <property type="evidence" value="ECO:0007669"/>
    <property type="project" value="InterPro"/>
</dbReference>
<dbReference type="AlphaFoldDB" id="A0A1S1PXS2"/>
<dbReference type="EC" id="2.7.13.3" evidence="3"/>
<dbReference type="CDD" id="cd00082">
    <property type="entry name" value="HisKA"/>
    <property type="match status" value="1"/>
</dbReference>
<dbReference type="Pfam" id="PF00672">
    <property type="entry name" value="HAMP"/>
    <property type="match status" value="1"/>
</dbReference>
<dbReference type="InterPro" id="IPR003661">
    <property type="entry name" value="HisK_dim/P_dom"/>
</dbReference>
<dbReference type="PANTHER" id="PTHR45436">
    <property type="entry name" value="SENSOR HISTIDINE KINASE YKOH"/>
    <property type="match status" value="1"/>
</dbReference>
<dbReference type="CDD" id="cd06225">
    <property type="entry name" value="HAMP"/>
    <property type="match status" value="1"/>
</dbReference>
<evidence type="ECO:0000256" key="8">
    <source>
        <dbReference type="ARBA" id="ARBA00022989"/>
    </source>
</evidence>
<evidence type="ECO:0000256" key="7">
    <source>
        <dbReference type="ARBA" id="ARBA00022777"/>
    </source>
</evidence>
<dbReference type="SUPFAM" id="SSF55874">
    <property type="entry name" value="ATPase domain of HSP90 chaperone/DNA topoisomerase II/histidine kinase"/>
    <property type="match status" value="1"/>
</dbReference>
<evidence type="ECO:0000259" key="12">
    <source>
        <dbReference type="PROSITE" id="PS50109"/>
    </source>
</evidence>
<keyword evidence="8 11" id="KW-1133">Transmembrane helix</keyword>
<dbReference type="Gene3D" id="1.10.287.130">
    <property type="match status" value="1"/>
</dbReference>
<evidence type="ECO:0000256" key="3">
    <source>
        <dbReference type="ARBA" id="ARBA00012438"/>
    </source>
</evidence>
<dbReference type="InterPro" id="IPR036097">
    <property type="entry name" value="HisK_dim/P_sf"/>
</dbReference>
<dbReference type="PANTHER" id="PTHR45436:SF5">
    <property type="entry name" value="SENSOR HISTIDINE KINASE TRCS"/>
    <property type="match status" value="1"/>
</dbReference>
<evidence type="ECO:0000259" key="13">
    <source>
        <dbReference type="PROSITE" id="PS50885"/>
    </source>
</evidence>
<reference evidence="15" key="1">
    <citation type="submission" date="2016-07" db="EMBL/GenBank/DDBJ databases">
        <title>Frankia sp. NRRL B-16219 Genome sequencing.</title>
        <authorList>
            <person name="Ghodhbane-Gtari F."/>
            <person name="Swanson E."/>
            <person name="Gueddou A."/>
            <person name="Louati M."/>
            <person name="Nouioui I."/>
            <person name="Hezbri K."/>
            <person name="Abebe-Akele F."/>
            <person name="Simpson S."/>
            <person name="Morris K."/>
            <person name="Thomas K."/>
            <person name="Gtari M."/>
            <person name="Tisa L.S."/>
        </authorList>
    </citation>
    <scope>NUCLEOTIDE SEQUENCE [LARGE SCALE GENOMIC DNA]</scope>
    <source>
        <strain evidence="15">NRRL B-16219</strain>
    </source>
</reference>
<keyword evidence="10 11" id="KW-0472">Membrane</keyword>
<dbReference type="SMART" id="SM00387">
    <property type="entry name" value="HATPase_c"/>
    <property type="match status" value="1"/>
</dbReference>
<dbReference type="Pfam" id="PF00512">
    <property type="entry name" value="HisKA"/>
    <property type="match status" value="1"/>
</dbReference>
<comment type="catalytic activity">
    <reaction evidence="1">
        <text>ATP + protein L-histidine = ADP + protein N-phospho-L-histidine.</text>
        <dbReference type="EC" id="2.7.13.3"/>
    </reaction>
</comment>
<evidence type="ECO:0000313" key="14">
    <source>
        <dbReference type="EMBL" id="OHV27478.1"/>
    </source>
</evidence>
<evidence type="ECO:0000256" key="1">
    <source>
        <dbReference type="ARBA" id="ARBA00000085"/>
    </source>
</evidence>
<evidence type="ECO:0000256" key="4">
    <source>
        <dbReference type="ARBA" id="ARBA00022553"/>
    </source>
</evidence>
<dbReference type="PROSITE" id="PS50885">
    <property type="entry name" value="HAMP"/>
    <property type="match status" value="1"/>
</dbReference>
<evidence type="ECO:0000256" key="2">
    <source>
        <dbReference type="ARBA" id="ARBA00004236"/>
    </source>
</evidence>
<dbReference type="RefSeq" id="WP_071064809.1">
    <property type="nucleotide sequence ID" value="NZ_JBFLUH010000117.1"/>
</dbReference>
<dbReference type="Pfam" id="PF02518">
    <property type="entry name" value="HATPase_c"/>
    <property type="match status" value="1"/>
</dbReference>
<dbReference type="SMART" id="SM00388">
    <property type="entry name" value="HisKA"/>
    <property type="match status" value="1"/>
</dbReference>
<comment type="subcellular location">
    <subcellularLocation>
        <location evidence="2">Cell membrane</location>
    </subcellularLocation>
</comment>
<feature type="domain" description="HAMP" evidence="13">
    <location>
        <begin position="192"/>
        <end position="245"/>
    </location>
</feature>
<evidence type="ECO:0000256" key="6">
    <source>
        <dbReference type="ARBA" id="ARBA00022692"/>
    </source>
</evidence>
<dbReference type="CDD" id="cd00075">
    <property type="entry name" value="HATPase"/>
    <property type="match status" value="1"/>
</dbReference>
<keyword evidence="4" id="KW-0597">Phosphoprotein</keyword>
<dbReference type="SMART" id="SM00304">
    <property type="entry name" value="HAMP"/>
    <property type="match status" value="1"/>
</dbReference>
<dbReference type="PRINTS" id="PR00344">
    <property type="entry name" value="BCTRLSENSOR"/>
</dbReference>
<dbReference type="PROSITE" id="PS50109">
    <property type="entry name" value="HIS_KIN"/>
    <property type="match status" value="1"/>
</dbReference>
<organism evidence="14 15">
    <name type="scientific">Parafrankia soli</name>
    <dbReference type="NCBI Taxonomy" id="2599596"/>
    <lineage>
        <taxon>Bacteria</taxon>
        <taxon>Bacillati</taxon>
        <taxon>Actinomycetota</taxon>
        <taxon>Actinomycetes</taxon>
        <taxon>Frankiales</taxon>
        <taxon>Frankiaceae</taxon>
        <taxon>Parafrankia</taxon>
    </lineage>
</organism>
<gene>
    <name evidence="14" type="ORF">BBK14_20650</name>
</gene>
<sequence>MTLRLKLMLGLVALTATGLILTIVATVVALRGYLVDRVDVRLRAVEQVARLPLAAVLAGAPTGSRPVLERAIAPTDYVVEARRTDGEILRVAGPADRSPPLLAEIATGKATGEITGETTGTTAPPADGTPFTVTHSGERYRAVLDHVPGGEVLIAQPLATVRDTLRRLVVAAAVAALVVLAAIATLAWLLLTRGLRPLRVVASTASAIAAGDLSRRVPEGPPRSETGQLSRALNIMLGQIQAAFTARVASQNNLRRFAADASHELRTPLTSIRGYVDLLRAGMVPPAETDDTLRRVAEETARMQTLVDDLLYLAHLDELRPRDRVDVDLVTIAEDAAANLRAVDPGRPVTVEVEAGPEAGRHVLGDPDALRQLLGNLLTNARVHTPAGTTVTVRVTGWDAATPAQDRAAVLAVEDGGPGMPPEVARHVFDRFYRAAGSRARGRSGSGLGLSIVAATAAAHGGRAEVSSTPEGGTTFRVYLPGGVSDQTPADQA</sequence>
<dbReference type="SUPFAM" id="SSF158472">
    <property type="entry name" value="HAMP domain-like"/>
    <property type="match status" value="1"/>
</dbReference>
<comment type="caution">
    <text evidence="14">The sequence shown here is derived from an EMBL/GenBank/DDBJ whole genome shotgun (WGS) entry which is preliminary data.</text>
</comment>
<dbReference type="GO" id="GO:0005886">
    <property type="term" value="C:plasma membrane"/>
    <property type="evidence" value="ECO:0007669"/>
    <property type="project" value="UniProtKB-SubCell"/>
</dbReference>
<dbReference type="EMBL" id="MAXA01000222">
    <property type="protein sequence ID" value="OHV27478.1"/>
    <property type="molecule type" value="Genomic_DNA"/>
</dbReference>